<comment type="caution">
    <text evidence="1">The sequence shown here is derived from an EMBL/GenBank/DDBJ whole genome shotgun (WGS) entry which is preliminary data.</text>
</comment>
<reference evidence="1 2" key="1">
    <citation type="submission" date="2016-03" db="EMBL/GenBank/DDBJ databases">
        <title>Whole genome sequencing of Grifola frondosa 9006-11.</title>
        <authorList>
            <person name="Min B."/>
            <person name="Park H."/>
            <person name="Kim J.-G."/>
            <person name="Cho H."/>
            <person name="Oh Y.-L."/>
            <person name="Kong W.-S."/>
            <person name="Choi I.-G."/>
        </authorList>
    </citation>
    <scope>NUCLEOTIDE SEQUENCE [LARGE SCALE GENOMIC DNA]</scope>
    <source>
        <strain evidence="1 2">9006-11</strain>
    </source>
</reference>
<accession>A0A1C7MLZ6</accession>
<dbReference type="EMBL" id="LUGG01000002">
    <property type="protein sequence ID" value="OBZ77882.1"/>
    <property type="molecule type" value="Genomic_DNA"/>
</dbReference>
<dbReference type="Proteomes" id="UP000092993">
    <property type="component" value="Unassembled WGS sequence"/>
</dbReference>
<evidence type="ECO:0000313" key="1">
    <source>
        <dbReference type="EMBL" id="OBZ77882.1"/>
    </source>
</evidence>
<sequence>MWITPRTQDRDRYDPPVHFTVPGANSGEVITSRALPPHAKDKDGLEFGEEAEVVALLERIMHIAKALLLSSTLFCAHTYVGESNPSPRQASIACRLATVSANMDPREGSLKQLRFCPVRSPDGERCCRPIRYATMKHCRKHHKEYCALYRAYKDVSAVVKNLELRQISQQDIWSLRCAADVEEAMDCTEQFLKAIRTEIEGCELHGARFIENVDDGHTAYLERLKKKETIRAVLLQRRRQLEYIRWREGDEASRRAMEEWRALVHDELIRAEAARRQKQRMVDQRGVPEPLPHSPIVSYQNLLSLAIDPPIVFYVVRYGALLNTLFTIRETARANSDEPDTTGIPTCGLLKGLDTIDEAKKRSWDLGLRASAVVAHAAVLAFTWKKTFRLKAEASEAGVKTSFASILMRDGTIYFLALLVVNIADMVVNQLFLGQFIYPLSTWIAVAGFVLPQRSLSPNFPGCHGDLSLVTYLLPDI</sequence>
<name>A0A1C7MLZ6_GRIFR</name>
<keyword evidence="2" id="KW-1185">Reference proteome</keyword>
<dbReference type="OrthoDB" id="2758085at2759"/>
<protein>
    <submittedName>
        <fullName evidence="1">Uncharacterized protein</fullName>
    </submittedName>
</protein>
<evidence type="ECO:0000313" key="2">
    <source>
        <dbReference type="Proteomes" id="UP000092993"/>
    </source>
</evidence>
<dbReference type="AlphaFoldDB" id="A0A1C7MLZ6"/>
<proteinExistence type="predicted"/>
<organism evidence="1 2">
    <name type="scientific">Grifola frondosa</name>
    <name type="common">Maitake</name>
    <name type="synonym">Polyporus frondosus</name>
    <dbReference type="NCBI Taxonomy" id="5627"/>
    <lineage>
        <taxon>Eukaryota</taxon>
        <taxon>Fungi</taxon>
        <taxon>Dikarya</taxon>
        <taxon>Basidiomycota</taxon>
        <taxon>Agaricomycotina</taxon>
        <taxon>Agaricomycetes</taxon>
        <taxon>Polyporales</taxon>
        <taxon>Grifolaceae</taxon>
        <taxon>Grifola</taxon>
    </lineage>
</organism>
<gene>
    <name evidence="1" type="ORF">A0H81_01589</name>
</gene>